<feature type="non-terminal residue" evidence="1">
    <location>
        <position position="1"/>
    </location>
</feature>
<dbReference type="AlphaFoldDB" id="X1TPK8"/>
<accession>X1TPK8</accession>
<dbReference type="EMBL" id="BARW01031888">
    <property type="protein sequence ID" value="GAJ07278.1"/>
    <property type="molecule type" value="Genomic_DNA"/>
</dbReference>
<proteinExistence type="predicted"/>
<sequence>NENLSGLLSNKVRITGVAILSDQQLKYKALFWYKDTFENSDLDVDEYCGEIELDLPSYGFQIEGSGKWYLDMRNLHVDYEDLDATSELHVSLINMSTTAKNAGATGEAKLFIAYTPMA</sequence>
<evidence type="ECO:0000313" key="1">
    <source>
        <dbReference type="EMBL" id="GAJ07278.1"/>
    </source>
</evidence>
<reference evidence="1" key="1">
    <citation type="journal article" date="2014" name="Front. Microbiol.">
        <title>High frequency of phylogenetically diverse reductive dehalogenase-homologous genes in deep subseafloor sedimentary metagenomes.</title>
        <authorList>
            <person name="Kawai M."/>
            <person name="Futagami T."/>
            <person name="Toyoda A."/>
            <person name="Takaki Y."/>
            <person name="Nishi S."/>
            <person name="Hori S."/>
            <person name="Arai W."/>
            <person name="Tsubouchi T."/>
            <person name="Morono Y."/>
            <person name="Uchiyama I."/>
            <person name="Ito T."/>
            <person name="Fujiyama A."/>
            <person name="Inagaki F."/>
            <person name="Takami H."/>
        </authorList>
    </citation>
    <scope>NUCLEOTIDE SEQUENCE</scope>
    <source>
        <strain evidence="1">Expedition CK06-06</strain>
    </source>
</reference>
<gene>
    <name evidence="1" type="ORF">S12H4_50602</name>
</gene>
<name>X1TPK8_9ZZZZ</name>
<comment type="caution">
    <text evidence="1">The sequence shown here is derived from an EMBL/GenBank/DDBJ whole genome shotgun (WGS) entry which is preliminary data.</text>
</comment>
<protein>
    <submittedName>
        <fullName evidence="1">Uncharacterized protein</fullName>
    </submittedName>
</protein>
<organism evidence="1">
    <name type="scientific">marine sediment metagenome</name>
    <dbReference type="NCBI Taxonomy" id="412755"/>
    <lineage>
        <taxon>unclassified sequences</taxon>
        <taxon>metagenomes</taxon>
        <taxon>ecological metagenomes</taxon>
    </lineage>
</organism>